<reference evidence="1 2" key="1">
    <citation type="journal article" date="2008" name="Nature">
        <title>The Phaeodactylum genome reveals the evolutionary history of diatom genomes.</title>
        <authorList>
            <person name="Bowler C."/>
            <person name="Allen A.E."/>
            <person name="Badger J.H."/>
            <person name="Grimwood J."/>
            <person name="Jabbari K."/>
            <person name="Kuo A."/>
            <person name="Maheswari U."/>
            <person name="Martens C."/>
            <person name="Maumus F."/>
            <person name="Otillar R.P."/>
            <person name="Rayko E."/>
            <person name="Salamov A."/>
            <person name="Vandepoele K."/>
            <person name="Beszteri B."/>
            <person name="Gruber A."/>
            <person name="Heijde M."/>
            <person name="Katinka M."/>
            <person name="Mock T."/>
            <person name="Valentin K."/>
            <person name="Verret F."/>
            <person name="Berges J.A."/>
            <person name="Brownlee C."/>
            <person name="Cadoret J.P."/>
            <person name="Chiovitti A."/>
            <person name="Choi C.J."/>
            <person name="Coesel S."/>
            <person name="De Martino A."/>
            <person name="Detter J.C."/>
            <person name="Durkin C."/>
            <person name="Falciatore A."/>
            <person name="Fournet J."/>
            <person name="Haruta M."/>
            <person name="Huysman M.J."/>
            <person name="Jenkins B.D."/>
            <person name="Jiroutova K."/>
            <person name="Jorgensen R.E."/>
            <person name="Joubert Y."/>
            <person name="Kaplan A."/>
            <person name="Kroger N."/>
            <person name="Kroth P.G."/>
            <person name="La Roche J."/>
            <person name="Lindquist E."/>
            <person name="Lommer M."/>
            <person name="Martin-Jezequel V."/>
            <person name="Lopez P.J."/>
            <person name="Lucas S."/>
            <person name="Mangogna M."/>
            <person name="McGinnis K."/>
            <person name="Medlin L.K."/>
            <person name="Montsant A."/>
            <person name="Oudot-Le Secq M.P."/>
            <person name="Napoli C."/>
            <person name="Obornik M."/>
            <person name="Parker M.S."/>
            <person name="Petit J.L."/>
            <person name="Porcel B.M."/>
            <person name="Poulsen N."/>
            <person name="Robison M."/>
            <person name="Rychlewski L."/>
            <person name="Rynearson T.A."/>
            <person name="Schmutz J."/>
            <person name="Shapiro H."/>
            <person name="Siaut M."/>
            <person name="Stanley M."/>
            <person name="Sussman M.R."/>
            <person name="Taylor A.R."/>
            <person name="Vardi A."/>
            <person name="von Dassow P."/>
            <person name="Vyverman W."/>
            <person name="Willis A."/>
            <person name="Wyrwicz L.S."/>
            <person name="Rokhsar D.S."/>
            <person name="Weissenbach J."/>
            <person name="Armbrust E.V."/>
            <person name="Green B.R."/>
            <person name="Van de Peer Y."/>
            <person name="Grigoriev I.V."/>
        </authorList>
    </citation>
    <scope>NUCLEOTIDE SEQUENCE [LARGE SCALE GENOMIC DNA]</scope>
    <source>
        <strain evidence="1 2">CCAP 1055/1</strain>
    </source>
</reference>
<accession>B7FR10</accession>
<dbReference type="OMA" id="DTAHYRD"/>
<evidence type="ECO:0000313" key="2">
    <source>
        <dbReference type="Proteomes" id="UP000000759"/>
    </source>
</evidence>
<dbReference type="PaxDb" id="2850-Phatr43218"/>
<dbReference type="EMBL" id="CM000605">
    <property type="protein sequence ID" value="EEC51427.1"/>
    <property type="molecule type" value="Genomic_DNA"/>
</dbReference>
<name>B7FR10_PHATC</name>
<dbReference type="HOGENOM" id="CLU_431181_0_0_1"/>
<gene>
    <name evidence="1" type="ORF">PHATRDRAFT_43218</name>
</gene>
<organism evidence="1 2">
    <name type="scientific">Phaeodactylum tricornutum (strain CCAP 1055/1)</name>
    <dbReference type="NCBI Taxonomy" id="556484"/>
    <lineage>
        <taxon>Eukaryota</taxon>
        <taxon>Sar</taxon>
        <taxon>Stramenopiles</taxon>
        <taxon>Ochrophyta</taxon>
        <taxon>Bacillariophyta</taxon>
        <taxon>Bacillariophyceae</taxon>
        <taxon>Bacillariophycidae</taxon>
        <taxon>Naviculales</taxon>
        <taxon>Phaeodactylaceae</taxon>
        <taxon>Phaeodactylum</taxon>
    </lineage>
</organism>
<protein>
    <submittedName>
        <fullName evidence="1">Uncharacterized protein</fullName>
    </submittedName>
</protein>
<dbReference type="RefSeq" id="XP_002176964.1">
    <property type="nucleotide sequence ID" value="XM_002176928.1"/>
</dbReference>
<proteinExistence type="predicted"/>
<dbReference type="AlphaFoldDB" id="B7FR10"/>
<dbReference type="InParanoid" id="B7FR10"/>
<reference evidence="2" key="2">
    <citation type="submission" date="2008-08" db="EMBL/GenBank/DDBJ databases">
        <authorList>
            <consortium name="Diatom Consortium"/>
            <person name="Grigoriev I."/>
            <person name="Grimwood J."/>
            <person name="Kuo A."/>
            <person name="Otillar R.P."/>
            <person name="Salamov A."/>
            <person name="Detter J.C."/>
            <person name="Lindquist E."/>
            <person name="Shapiro H."/>
            <person name="Lucas S."/>
            <person name="Glavina del Rio T."/>
            <person name="Pitluck S."/>
            <person name="Rokhsar D."/>
            <person name="Bowler C."/>
        </authorList>
    </citation>
    <scope>GENOME REANNOTATION</scope>
    <source>
        <strain evidence="2">CCAP 1055/1</strain>
    </source>
</reference>
<dbReference type="eggNOG" id="ENOG502S5F4">
    <property type="taxonomic scope" value="Eukaryota"/>
</dbReference>
<evidence type="ECO:0000313" key="1">
    <source>
        <dbReference type="EMBL" id="EEC51427.1"/>
    </source>
</evidence>
<dbReference type="KEGG" id="pti:PHATRDRAFT_43218"/>
<dbReference type="GeneID" id="7196945"/>
<dbReference type="STRING" id="556484.B7FR10"/>
<keyword evidence="2" id="KW-1185">Reference proteome</keyword>
<dbReference type="OrthoDB" id="414322at2759"/>
<dbReference type="Proteomes" id="UP000000759">
    <property type="component" value="Chromosome 1"/>
</dbReference>
<sequence>MHEWHALSLTSPVAKDLGQADQSTISVSNPEFPLPQGLSFHRCFVDQVTQQVLVKDIQTREFVWEGFDQRRRVQRYHLSDVETNPHDLDELPPESLLRLRDFLESATGLRPTHAAVEEFSIRKMKRSGEYASNHTVTTFESVQLPALDVDQDSGSYFVAQIPLLQSAVQHVNKPRRRQANCWELESNRHSTDIDMPARSLLIKRKDFLWNWRSQMMASETTTDLVLVVKLYTLPESRNEASHIADDDLFGYIPSPQDRIPKPPMPSLEEVLTIVITTSPIKSHPSTELLERTMETFVRAGTDFAYRCRKVIVCDGYRQDAADAKVTKKHTNPKQAMRNGIVNQNQAENYQAFKNALKEKCAAAPVDTVFQNCTVEELDSRHGYGFALRHALRECVTTPFVCVIQHDRTFMRPTPMTHVLNAMWHHPRIKYVGMSMRSNLLYRDIFLGKYGRAYLDELNACIERPPELLVDAAEYGPNSRSTELMDFATDKLRDNILALTETYRASAQAILEVEHRQTLTSLPTPGKHQMSLTPTLFWYDNIHVVDTAHYRDFIFHEPYQMVARGGFVEDKLSPVLKRTVERLGMRQGHARFGCYLLDDHAGMFFTGHLDGGSYMTAAAKETFVLAQTDKEEKPEL</sequence>